<reference evidence="1" key="1">
    <citation type="submission" date="2018-02" db="EMBL/GenBank/DDBJ databases">
        <title>Rhizophora mucronata_Transcriptome.</title>
        <authorList>
            <person name="Meera S.P."/>
            <person name="Sreeshan A."/>
            <person name="Augustine A."/>
        </authorList>
    </citation>
    <scope>NUCLEOTIDE SEQUENCE</scope>
    <source>
        <tissue evidence="1">Leaf</tissue>
    </source>
</reference>
<accession>A0A2P2JTY6</accession>
<name>A0A2P2JTY6_RHIMU</name>
<evidence type="ECO:0000313" key="1">
    <source>
        <dbReference type="EMBL" id="MBW96928.1"/>
    </source>
</evidence>
<sequence length="30" mass="3479">MLPCSSAWMLGSRCALVYNWFKSLIFPFPL</sequence>
<proteinExistence type="predicted"/>
<organism evidence="1">
    <name type="scientific">Rhizophora mucronata</name>
    <name type="common">Asiatic mangrove</name>
    <dbReference type="NCBI Taxonomy" id="61149"/>
    <lineage>
        <taxon>Eukaryota</taxon>
        <taxon>Viridiplantae</taxon>
        <taxon>Streptophyta</taxon>
        <taxon>Embryophyta</taxon>
        <taxon>Tracheophyta</taxon>
        <taxon>Spermatophyta</taxon>
        <taxon>Magnoliopsida</taxon>
        <taxon>eudicotyledons</taxon>
        <taxon>Gunneridae</taxon>
        <taxon>Pentapetalae</taxon>
        <taxon>rosids</taxon>
        <taxon>fabids</taxon>
        <taxon>Malpighiales</taxon>
        <taxon>Rhizophoraceae</taxon>
        <taxon>Rhizophora</taxon>
    </lineage>
</organism>
<dbReference type="AlphaFoldDB" id="A0A2P2JTY6"/>
<dbReference type="EMBL" id="GGEC01016445">
    <property type="protein sequence ID" value="MBW96928.1"/>
    <property type="molecule type" value="Transcribed_RNA"/>
</dbReference>
<protein>
    <submittedName>
        <fullName evidence="1">Uncharacterized protein</fullName>
    </submittedName>
</protein>